<dbReference type="Gene3D" id="3.30.70.2740">
    <property type="match status" value="1"/>
</dbReference>
<dbReference type="Pfam" id="PF02913">
    <property type="entry name" value="FAD-oxidase_C"/>
    <property type="match status" value="1"/>
</dbReference>
<evidence type="ECO:0000256" key="3">
    <source>
        <dbReference type="ARBA" id="ARBA00022630"/>
    </source>
</evidence>
<gene>
    <name evidence="6" type="ORF">DSM104443_00639</name>
</gene>
<dbReference type="InterPro" id="IPR016164">
    <property type="entry name" value="FAD-linked_Oxase-like_C"/>
</dbReference>
<dbReference type="RefSeq" id="WP_171089427.1">
    <property type="nucleotide sequence ID" value="NZ_CP053069.1"/>
</dbReference>
<dbReference type="Gene3D" id="3.30.70.2190">
    <property type="match status" value="1"/>
</dbReference>
<comment type="cofactor">
    <cofactor evidence="1">
        <name>FAD</name>
        <dbReference type="ChEBI" id="CHEBI:57692"/>
    </cofactor>
</comment>
<dbReference type="PANTHER" id="PTHR43716:SF2">
    <property type="entry name" value="BLL6224 PROTEIN"/>
    <property type="match status" value="1"/>
</dbReference>
<dbReference type="InterPro" id="IPR016167">
    <property type="entry name" value="FAD-bd_PCMH_sub1"/>
</dbReference>
<keyword evidence="3" id="KW-0285">Flavoprotein</keyword>
<dbReference type="PANTHER" id="PTHR43716">
    <property type="entry name" value="D-2-HYDROXYGLUTARATE DEHYDROGENASE, MITOCHONDRIAL"/>
    <property type="match status" value="1"/>
</dbReference>
<dbReference type="Pfam" id="PF01565">
    <property type="entry name" value="FAD_binding_4"/>
    <property type="match status" value="1"/>
</dbReference>
<dbReference type="InterPro" id="IPR051264">
    <property type="entry name" value="FAD-oxidored/transferase_4"/>
</dbReference>
<evidence type="ECO:0000256" key="4">
    <source>
        <dbReference type="ARBA" id="ARBA00022827"/>
    </source>
</evidence>
<organism evidence="6 7">
    <name type="scientific">Usitatibacter rugosus</name>
    <dbReference type="NCBI Taxonomy" id="2732067"/>
    <lineage>
        <taxon>Bacteria</taxon>
        <taxon>Pseudomonadati</taxon>
        <taxon>Pseudomonadota</taxon>
        <taxon>Betaproteobacteria</taxon>
        <taxon>Nitrosomonadales</taxon>
        <taxon>Usitatibacteraceae</taxon>
        <taxon>Usitatibacter</taxon>
    </lineage>
</organism>
<sequence>MNDLAHLPSGLADRLRAIVGDAGLVTDAHAREPFETDWRGQYHGKAALVVKPASTAEVAAVVKALSDARVAIVPQGGNTSMCGGATPDESGTQVIVNLSRMNKVRAVDAANNTMTVEAGCVLAELQRVAAGADRLFPLSLGAEGSCEIGGNLSTNAGGTGVLRYGNTRELVLGLEVVLPDGRVWNGLRGLRKDNTGYDLKHLFVGAEGTLGIITAAVLKLFPRPRAMATAMAAIDGPEQAVTLLGKLREACGDRITAFEYLPRICVDLVLKHIPNTRDPLSEPYPAYVLVELSDNADAATANATLEEALGSAVEEGLVRDAALASSDAQRLALWGLRENISEAQKQDGVSIKHDVAVPVSRVPELYALAGKALAEKYPDIRIVAFGHVGDGNIHYNCSKSERQAAEEFFRQAADVNHIVYDVVQSLGGSISAEHGLGQLKRDEIKRYKDPLELELMRNIKKTLDPHGIMNPGKVL</sequence>
<feature type="domain" description="FAD-binding PCMH-type" evidence="5">
    <location>
        <begin position="42"/>
        <end position="223"/>
    </location>
</feature>
<evidence type="ECO:0000256" key="2">
    <source>
        <dbReference type="ARBA" id="ARBA00008000"/>
    </source>
</evidence>
<evidence type="ECO:0000313" key="7">
    <source>
        <dbReference type="Proteomes" id="UP000501534"/>
    </source>
</evidence>
<protein>
    <submittedName>
        <fullName evidence="6">Putative FAD-linked oxidoreductase</fullName>
        <ecNumber evidence="6">1.-.-.-</ecNumber>
    </submittedName>
</protein>
<dbReference type="InterPro" id="IPR006094">
    <property type="entry name" value="Oxid_FAD_bind_N"/>
</dbReference>
<dbReference type="SUPFAM" id="SSF55103">
    <property type="entry name" value="FAD-linked oxidases, C-terminal domain"/>
    <property type="match status" value="1"/>
</dbReference>
<dbReference type="InterPro" id="IPR004113">
    <property type="entry name" value="FAD-bd_oxidored_4_C"/>
</dbReference>
<evidence type="ECO:0000259" key="5">
    <source>
        <dbReference type="PROSITE" id="PS51387"/>
    </source>
</evidence>
<dbReference type="KEGG" id="uru:DSM104443_00639"/>
<evidence type="ECO:0000313" key="6">
    <source>
        <dbReference type="EMBL" id="QJR09590.1"/>
    </source>
</evidence>
<keyword evidence="4" id="KW-0274">FAD</keyword>
<dbReference type="SUPFAM" id="SSF56176">
    <property type="entry name" value="FAD-binding/transporter-associated domain-like"/>
    <property type="match status" value="1"/>
</dbReference>
<dbReference type="AlphaFoldDB" id="A0A6M4GQG4"/>
<dbReference type="FunFam" id="1.10.45.10:FF:000001">
    <property type="entry name" value="D-lactate dehydrogenase mitochondrial"/>
    <property type="match status" value="1"/>
</dbReference>
<dbReference type="InterPro" id="IPR036318">
    <property type="entry name" value="FAD-bd_PCMH-like_sf"/>
</dbReference>
<dbReference type="EMBL" id="CP053069">
    <property type="protein sequence ID" value="QJR09590.1"/>
    <property type="molecule type" value="Genomic_DNA"/>
</dbReference>
<evidence type="ECO:0000256" key="1">
    <source>
        <dbReference type="ARBA" id="ARBA00001974"/>
    </source>
</evidence>
<keyword evidence="7" id="KW-1185">Reference proteome</keyword>
<dbReference type="EC" id="1.-.-.-" evidence="6"/>
<dbReference type="GO" id="GO:0022904">
    <property type="term" value="P:respiratory electron transport chain"/>
    <property type="evidence" value="ECO:0007669"/>
    <property type="project" value="TreeGrafter"/>
</dbReference>
<accession>A0A6M4GQG4</accession>
<dbReference type="Proteomes" id="UP000501534">
    <property type="component" value="Chromosome"/>
</dbReference>
<dbReference type="InterPro" id="IPR016171">
    <property type="entry name" value="Vanillyl_alc_oxidase_C-sub2"/>
</dbReference>
<dbReference type="PROSITE" id="PS51387">
    <property type="entry name" value="FAD_PCMH"/>
    <property type="match status" value="1"/>
</dbReference>
<dbReference type="GO" id="GO:0016491">
    <property type="term" value="F:oxidoreductase activity"/>
    <property type="evidence" value="ECO:0007669"/>
    <property type="project" value="UniProtKB-KW"/>
</dbReference>
<dbReference type="Gene3D" id="3.30.43.10">
    <property type="entry name" value="Uridine Diphospho-n-acetylenolpyruvylglucosamine Reductase, domain 2"/>
    <property type="match status" value="1"/>
</dbReference>
<reference evidence="6 7" key="1">
    <citation type="submission" date="2020-04" db="EMBL/GenBank/DDBJ databases">
        <title>Usitatibacter rugosus gen. nov., sp. nov. and Usitatibacter palustris sp. nov., novel members of Usitatibacteraceae fam. nov. within the order Nitrosomonadales isolated from soil.</title>
        <authorList>
            <person name="Huber K.J."/>
            <person name="Neumann-Schaal M."/>
            <person name="Geppert A."/>
            <person name="Luckner M."/>
            <person name="Wanner G."/>
            <person name="Overmann J."/>
        </authorList>
    </citation>
    <scope>NUCLEOTIDE SEQUENCE [LARGE SCALE GENOMIC DNA]</scope>
    <source>
        <strain evidence="6 7">0125_3</strain>
    </source>
</reference>
<dbReference type="InterPro" id="IPR016166">
    <property type="entry name" value="FAD-bd_PCMH"/>
</dbReference>
<dbReference type="GO" id="GO:0071949">
    <property type="term" value="F:FAD binding"/>
    <property type="evidence" value="ECO:0007669"/>
    <property type="project" value="InterPro"/>
</dbReference>
<dbReference type="Gene3D" id="3.30.465.10">
    <property type="match status" value="1"/>
</dbReference>
<keyword evidence="6" id="KW-0560">Oxidoreductase</keyword>
<dbReference type="InterPro" id="IPR016169">
    <property type="entry name" value="FAD-bd_PCMH_sub2"/>
</dbReference>
<comment type="similarity">
    <text evidence="2">Belongs to the FAD-binding oxidoreductase/transferase type 4 family.</text>
</comment>
<dbReference type="Gene3D" id="1.10.45.10">
    <property type="entry name" value="Vanillyl-alcohol Oxidase, Chain A, domain 4"/>
    <property type="match status" value="1"/>
</dbReference>
<name>A0A6M4GQG4_9PROT</name>
<proteinExistence type="inferred from homology"/>
<dbReference type="FunFam" id="3.30.465.10:FF:000001">
    <property type="entry name" value="D-2-hydroxyglutarate dehydrogenase, mitochondrial"/>
    <property type="match status" value="1"/>
</dbReference>